<dbReference type="GO" id="GO:0005634">
    <property type="term" value="C:nucleus"/>
    <property type="evidence" value="ECO:0007669"/>
    <property type="project" value="UniProtKB-SubCell"/>
</dbReference>
<dbReference type="STRING" id="1447883.A0A2B7YDZ9"/>
<gene>
    <name evidence="4" type="ORF">AJ80_04062</name>
</gene>
<keyword evidence="2" id="KW-0539">Nucleus</keyword>
<evidence type="ECO:0000259" key="3">
    <source>
        <dbReference type="Pfam" id="PF13934"/>
    </source>
</evidence>
<comment type="subcellular location">
    <subcellularLocation>
        <location evidence="1">Nucleus</location>
    </subcellularLocation>
</comment>
<evidence type="ECO:0000256" key="1">
    <source>
        <dbReference type="ARBA" id="ARBA00004123"/>
    </source>
</evidence>
<dbReference type="EMBL" id="PDNA01000049">
    <property type="protein sequence ID" value="PGH19309.1"/>
    <property type="molecule type" value="Genomic_DNA"/>
</dbReference>
<reference evidence="4 5" key="1">
    <citation type="submission" date="2017-10" db="EMBL/GenBank/DDBJ databases">
        <title>Comparative genomics in systemic dimorphic fungi from Ajellomycetaceae.</title>
        <authorList>
            <person name="Munoz J.F."/>
            <person name="Mcewen J.G."/>
            <person name="Clay O.K."/>
            <person name="Cuomo C.A."/>
        </authorList>
    </citation>
    <scope>NUCLEOTIDE SEQUENCE [LARGE SCALE GENOMIC DNA]</scope>
    <source>
        <strain evidence="4 5">UAMH7299</strain>
    </source>
</reference>
<dbReference type="Pfam" id="PF13934">
    <property type="entry name" value="ELYS"/>
    <property type="match status" value="1"/>
</dbReference>
<protein>
    <recommendedName>
        <fullName evidence="3">ELYS-like domain-containing protein</fullName>
    </recommendedName>
</protein>
<sequence>MAPWEDFDATFAFKRDLSYDSRLIEQVVSNRRALENVLFVDRLLKAINIKAASKVYPPRSNGTLRQLFQQIVTSSSPNHHKQSLIYYILRDCRNAGDGDPSLQFARKYCLPEKYRLFTEGIWHLDKLEFRKALECLTEPSLIPTFPDEILYVLSTLPKPDYSLATAYYLTVSPPLASPKTLHAYFDVLCQTRITESFYFTRKQDDNLRHELLERLIVFVHSTKAGELKANRAMDLINLPLSEVEEQWFEECLLRGKAKHLQGAMDTVMMRRIATGRLENLGHDLEALDGRRIDGLNWNDLKNNLQPGASLIGGPDAV</sequence>
<organism evidence="4 5">
    <name type="scientific">Polytolypa hystricis (strain UAMH7299)</name>
    <dbReference type="NCBI Taxonomy" id="1447883"/>
    <lineage>
        <taxon>Eukaryota</taxon>
        <taxon>Fungi</taxon>
        <taxon>Dikarya</taxon>
        <taxon>Ascomycota</taxon>
        <taxon>Pezizomycotina</taxon>
        <taxon>Eurotiomycetes</taxon>
        <taxon>Eurotiomycetidae</taxon>
        <taxon>Onygenales</taxon>
        <taxon>Onygenales incertae sedis</taxon>
        <taxon>Polytolypa</taxon>
    </lineage>
</organism>
<feature type="domain" description="ELYS-like" evidence="3">
    <location>
        <begin position="37"/>
        <end position="254"/>
    </location>
</feature>
<evidence type="ECO:0000313" key="4">
    <source>
        <dbReference type="EMBL" id="PGH19309.1"/>
    </source>
</evidence>
<dbReference type="InterPro" id="IPR025151">
    <property type="entry name" value="ELYS_dom"/>
</dbReference>
<dbReference type="OrthoDB" id="20729at2759"/>
<evidence type="ECO:0000313" key="5">
    <source>
        <dbReference type="Proteomes" id="UP000224634"/>
    </source>
</evidence>
<comment type="caution">
    <text evidence="4">The sequence shown here is derived from an EMBL/GenBank/DDBJ whole genome shotgun (WGS) entry which is preliminary data.</text>
</comment>
<keyword evidence="5" id="KW-1185">Reference proteome</keyword>
<name>A0A2B7YDZ9_POLH7</name>
<dbReference type="Proteomes" id="UP000224634">
    <property type="component" value="Unassembled WGS sequence"/>
</dbReference>
<accession>A0A2B7YDZ9</accession>
<proteinExistence type="predicted"/>
<evidence type="ECO:0000256" key="2">
    <source>
        <dbReference type="ARBA" id="ARBA00023242"/>
    </source>
</evidence>
<dbReference type="AlphaFoldDB" id="A0A2B7YDZ9"/>